<evidence type="ECO:0000256" key="6">
    <source>
        <dbReference type="ARBA" id="ARBA00023163"/>
    </source>
</evidence>
<keyword evidence="5 8" id="KW-0103">Bromodomain</keyword>
<keyword evidence="4" id="KW-0805">Transcription regulation</keyword>
<dbReference type="RefSeq" id="XP_018273192.1">
    <property type="nucleotide sequence ID" value="XM_018416163.1"/>
</dbReference>
<keyword evidence="2" id="KW-0677">Repeat</keyword>
<dbReference type="AlphaFoldDB" id="A0A194S8T8"/>
<dbReference type="SUPFAM" id="SSF47370">
    <property type="entry name" value="Bromodomain"/>
    <property type="match status" value="2"/>
</dbReference>
<feature type="domain" description="Bromo" evidence="10">
    <location>
        <begin position="29"/>
        <end position="99"/>
    </location>
</feature>
<dbReference type="OMA" id="PPYWYLG"/>
<feature type="region of interest" description="Disordered" evidence="9">
    <location>
        <begin position="120"/>
        <end position="269"/>
    </location>
</feature>
<evidence type="ECO:0000256" key="1">
    <source>
        <dbReference type="ARBA" id="ARBA00004123"/>
    </source>
</evidence>
<feature type="domain" description="BAH" evidence="11">
    <location>
        <begin position="458"/>
        <end position="580"/>
    </location>
</feature>
<evidence type="ECO:0008006" key="14">
    <source>
        <dbReference type="Google" id="ProtNLM"/>
    </source>
</evidence>
<dbReference type="GO" id="GO:0006338">
    <property type="term" value="P:chromatin remodeling"/>
    <property type="evidence" value="ECO:0007669"/>
    <property type="project" value="InterPro"/>
</dbReference>
<keyword evidence="6" id="KW-0804">Transcription</keyword>
<keyword evidence="13" id="KW-1185">Reference proteome</keyword>
<organism evidence="12 13">
    <name type="scientific">Rhodotorula graminis (strain WP1)</name>
    <dbReference type="NCBI Taxonomy" id="578459"/>
    <lineage>
        <taxon>Eukaryota</taxon>
        <taxon>Fungi</taxon>
        <taxon>Dikarya</taxon>
        <taxon>Basidiomycota</taxon>
        <taxon>Pucciniomycotina</taxon>
        <taxon>Microbotryomycetes</taxon>
        <taxon>Sporidiobolales</taxon>
        <taxon>Sporidiobolaceae</taxon>
        <taxon>Rhodotorula</taxon>
    </lineage>
</organism>
<dbReference type="PROSITE" id="PS50014">
    <property type="entry name" value="BROMODOMAIN_2"/>
    <property type="match status" value="2"/>
</dbReference>
<evidence type="ECO:0000259" key="10">
    <source>
        <dbReference type="PROSITE" id="PS50014"/>
    </source>
</evidence>
<name>A0A194S8T8_RHOGW</name>
<feature type="compositionally biased region" description="Low complexity" evidence="9">
    <location>
        <begin position="178"/>
        <end position="193"/>
    </location>
</feature>
<evidence type="ECO:0000313" key="12">
    <source>
        <dbReference type="EMBL" id="KPV77143.1"/>
    </source>
</evidence>
<dbReference type="OrthoDB" id="1742084at2759"/>
<protein>
    <recommendedName>
        <fullName evidence="14">BAH domain-containing protein</fullName>
    </recommendedName>
</protein>
<dbReference type="InterPro" id="IPR036427">
    <property type="entry name" value="Bromodomain-like_sf"/>
</dbReference>
<evidence type="ECO:0000256" key="5">
    <source>
        <dbReference type="ARBA" id="ARBA00023117"/>
    </source>
</evidence>
<dbReference type="GO" id="GO:0016586">
    <property type="term" value="C:RSC-type complex"/>
    <property type="evidence" value="ECO:0007669"/>
    <property type="project" value="InterPro"/>
</dbReference>
<feature type="compositionally biased region" description="Pro residues" evidence="9">
    <location>
        <begin position="201"/>
        <end position="214"/>
    </location>
</feature>
<dbReference type="SMART" id="SM00439">
    <property type="entry name" value="BAH"/>
    <property type="match status" value="1"/>
</dbReference>
<dbReference type="InterPro" id="IPR037382">
    <property type="entry name" value="Rsc/polybromo"/>
</dbReference>
<reference evidence="12 13" key="1">
    <citation type="journal article" date="2015" name="Front. Microbiol.">
        <title>Genome sequence of the plant growth promoting endophytic yeast Rhodotorula graminis WP1.</title>
        <authorList>
            <person name="Firrincieli A."/>
            <person name="Otillar R."/>
            <person name="Salamov A."/>
            <person name="Schmutz J."/>
            <person name="Khan Z."/>
            <person name="Redman R.S."/>
            <person name="Fleck N.D."/>
            <person name="Lindquist E."/>
            <person name="Grigoriev I.V."/>
            <person name="Doty S.L."/>
        </authorList>
    </citation>
    <scope>NUCLEOTIDE SEQUENCE [LARGE SCALE GENOMIC DNA]</scope>
    <source>
        <strain evidence="12 13">WP1</strain>
    </source>
</reference>
<dbReference type="InterPro" id="IPR043151">
    <property type="entry name" value="BAH_sf"/>
</dbReference>
<dbReference type="GO" id="GO:0006368">
    <property type="term" value="P:transcription elongation by RNA polymerase II"/>
    <property type="evidence" value="ECO:0007669"/>
    <property type="project" value="TreeGrafter"/>
</dbReference>
<dbReference type="InterPro" id="IPR001487">
    <property type="entry name" value="Bromodomain"/>
</dbReference>
<dbReference type="PANTHER" id="PTHR16062">
    <property type="entry name" value="SWI/SNF-RELATED"/>
    <property type="match status" value="1"/>
</dbReference>
<dbReference type="CDD" id="cd04369">
    <property type="entry name" value="Bromodomain"/>
    <property type="match status" value="2"/>
</dbReference>
<dbReference type="GO" id="GO:0003682">
    <property type="term" value="F:chromatin binding"/>
    <property type="evidence" value="ECO:0007669"/>
    <property type="project" value="InterPro"/>
</dbReference>
<dbReference type="CDD" id="cd04717">
    <property type="entry name" value="BAH_polybromo"/>
    <property type="match status" value="1"/>
</dbReference>
<proteinExistence type="predicted"/>
<dbReference type="PROSITE" id="PS51038">
    <property type="entry name" value="BAH"/>
    <property type="match status" value="1"/>
</dbReference>
<dbReference type="PANTHER" id="PTHR16062:SF21">
    <property type="entry name" value="CHROMATIN STRUCTURE-REMODELING COMPLEX SUBUNIT RSC1-RELATED"/>
    <property type="match status" value="1"/>
</dbReference>
<evidence type="ECO:0000256" key="3">
    <source>
        <dbReference type="ARBA" id="ARBA00022853"/>
    </source>
</evidence>
<feature type="domain" description="Bromo" evidence="10">
    <location>
        <begin position="306"/>
        <end position="376"/>
    </location>
</feature>
<gene>
    <name evidence="12" type="ORF">RHOBADRAFT_52091</name>
</gene>
<feature type="compositionally biased region" description="Pro residues" evidence="9">
    <location>
        <begin position="120"/>
        <end position="138"/>
    </location>
</feature>
<dbReference type="PRINTS" id="PR00503">
    <property type="entry name" value="BROMODOMAIN"/>
</dbReference>
<keyword evidence="7" id="KW-0539">Nucleus</keyword>
<evidence type="ECO:0000256" key="9">
    <source>
        <dbReference type="SAM" id="MobiDB-lite"/>
    </source>
</evidence>
<dbReference type="Proteomes" id="UP000053890">
    <property type="component" value="Unassembled WGS sequence"/>
</dbReference>
<comment type="subcellular location">
    <subcellularLocation>
        <location evidence="1">Nucleus</location>
    </subcellularLocation>
</comment>
<dbReference type="GeneID" id="28976611"/>
<dbReference type="Gene3D" id="1.20.920.10">
    <property type="entry name" value="Bromodomain-like"/>
    <property type="match status" value="2"/>
</dbReference>
<dbReference type="SMART" id="SM00297">
    <property type="entry name" value="BROMO"/>
    <property type="match status" value="2"/>
</dbReference>
<dbReference type="STRING" id="578459.A0A194S8T8"/>
<accession>A0A194S8T8</accession>
<sequence>MPLAPHVQQPLGELLNALYHLETSAGGGMKRAYSAIFQDLPDRGEYPDYYLVIKEPRCLNGIFESLQRGSYSSPQAVAYDLFLIWSNAREYNEQGSMVYADADKLEGYMERLWRERAPPLPPFESLPRPGSLPAPQPAAPDAERKPKRIKLTGALAGGPSTPSPGLVPPGAVKHRNGPSASPAPASATPSLTLKLGGSRAPPTPAPPPPLPNLPSMPSLPSTAMPDLPVASTSAAGPASRDISVAPVPGAHEGGAEGEEGAAGTPGPSLPTIGDVESGWMSGDVGPNPTQAYLDILDKIRKYTDATGRPLATPLIDVPDRAARPDYYQLVDRPLSLNSIEANVHAGVYGSPEAFDQDLHHLFSIAKLFIRPDSPGTVYSDLMVLQRLYQELTKQVSPSVRSAVIDDAAALASVGAGPGNVQHAKGDESAVGTDFKSRATTRPTTKDKVFLDGINFKGDFLKTGDWVHLLNPDNPGKPIIAQIWKTYKRPDSAQRCLSVCWYYRPEETVHPASRTFYENEVFKTGVFVDHVVEDFADRCFVMFFTKYTRGRPRAPAWTPAMPLYVCEFRYKDDVKAFKKIKSWSSCVPEEMRKHEYEFEPYPDDRVDTLHKIKSPFVRGVAGPGRLDVGGGAGGGGGAAGAAAGAAANPTYHFSQDGKPATAQEVQDEGHARDLVVGGGDSMQVDPSSGSLAVDAALASFGGPQQQQPMMAGGGPSASDLSTSAALAALSSSLDILPGSTSGTASTPTVELASAPAAAPTPAELAAANEAFSPLPPSIASKFRSDTFGDVLWFTAPGATPPASSAAPDAGATHSLEYLYWRAMQKRETEGAAAA</sequence>
<evidence type="ECO:0000313" key="13">
    <source>
        <dbReference type="Proteomes" id="UP000053890"/>
    </source>
</evidence>
<dbReference type="EMBL" id="KQ474075">
    <property type="protein sequence ID" value="KPV77143.1"/>
    <property type="molecule type" value="Genomic_DNA"/>
</dbReference>
<evidence type="ECO:0000256" key="2">
    <source>
        <dbReference type="ARBA" id="ARBA00022737"/>
    </source>
</evidence>
<evidence type="ECO:0000256" key="8">
    <source>
        <dbReference type="PROSITE-ProRule" id="PRU00035"/>
    </source>
</evidence>
<dbReference type="Pfam" id="PF01426">
    <property type="entry name" value="BAH"/>
    <property type="match status" value="1"/>
</dbReference>
<dbReference type="Gene3D" id="2.30.30.490">
    <property type="match status" value="1"/>
</dbReference>
<dbReference type="Pfam" id="PF00439">
    <property type="entry name" value="Bromodomain"/>
    <property type="match status" value="2"/>
</dbReference>
<evidence type="ECO:0000259" key="11">
    <source>
        <dbReference type="PROSITE" id="PS51038"/>
    </source>
</evidence>
<dbReference type="InterPro" id="IPR001025">
    <property type="entry name" value="BAH_dom"/>
</dbReference>
<keyword evidence="3" id="KW-0156">Chromatin regulator</keyword>
<evidence type="ECO:0000256" key="7">
    <source>
        <dbReference type="ARBA" id="ARBA00023242"/>
    </source>
</evidence>
<evidence type="ECO:0000256" key="4">
    <source>
        <dbReference type="ARBA" id="ARBA00023015"/>
    </source>
</evidence>